<reference evidence="3" key="1">
    <citation type="journal article" date="2014" name="Genome Announc.">
        <title>Genome Sequence of Arthrobacter siccitolerans 4J27, a Xeroprotectant-Producing Desiccation-Tolerant Microorganism.</title>
        <authorList>
            <person name="Manzanera M."/>
            <person name="Santa-Cruz-Calvo L."/>
            <person name="Vilchez J.I."/>
            <person name="Garcia-Fontana C."/>
            <person name="Silva-Castro G.A."/>
            <person name="Calvo C."/>
            <person name="Gonzalez-Lopez J."/>
        </authorList>
    </citation>
    <scope>NUCLEOTIDE SEQUENCE [LARGE SCALE GENOMIC DNA]</scope>
    <source>
        <strain evidence="3">4J27</strain>
    </source>
</reference>
<dbReference type="STRING" id="861266.ARTSIC4J27_1610"/>
<evidence type="ECO:0000313" key="2">
    <source>
        <dbReference type="EMBL" id="CCQ45662.1"/>
    </source>
</evidence>
<feature type="transmembrane region" description="Helical" evidence="1">
    <location>
        <begin position="21"/>
        <end position="48"/>
    </location>
</feature>
<feature type="transmembrane region" description="Helical" evidence="1">
    <location>
        <begin position="232"/>
        <end position="253"/>
    </location>
</feature>
<comment type="caution">
    <text evidence="2">The sequence shown here is derived from an EMBL/GenBank/DDBJ whole genome shotgun (WGS) entry which is preliminary data.</text>
</comment>
<dbReference type="AlphaFoldDB" id="A0A024H1A3"/>
<keyword evidence="1" id="KW-0812">Transmembrane</keyword>
<feature type="transmembrane region" description="Helical" evidence="1">
    <location>
        <begin position="302"/>
        <end position="318"/>
    </location>
</feature>
<gene>
    <name evidence="2" type="ORF">ARTSIC4J27_1610</name>
</gene>
<dbReference type="EMBL" id="CAQI01000039">
    <property type="protein sequence ID" value="CCQ45662.1"/>
    <property type="molecule type" value="Genomic_DNA"/>
</dbReference>
<evidence type="ECO:0000313" key="3">
    <source>
        <dbReference type="Proteomes" id="UP000035722"/>
    </source>
</evidence>
<feature type="transmembrane region" description="Helical" evidence="1">
    <location>
        <begin position="330"/>
        <end position="350"/>
    </location>
</feature>
<feature type="transmembrane region" description="Helical" evidence="1">
    <location>
        <begin position="60"/>
        <end position="80"/>
    </location>
</feature>
<feature type="transmembrane region" description="Helical" evidence="1">
    <location>
        <begin position="274"/>
        <end position="296"/>
    </location>
</feature>
<dbReference type="RefSeq" id="WP_050054645.1">
    <property type="nucleotide sequence ID" value="NZ_CAQI01000039.1"/>
</dbReference>
<keyword evidence="1" id="KW-0472">Membrane</keyword>
<feature type="transmembrane region" description="Helical" evidence="1">
    <location>
        <begin position="406"/>
        <end position="429"/>
    </location>
</feature>
<feature type="transmembrane region" description="Helical" evidence="1">
    <location>
        <begin position="370"/>
        <end position="394"/>
    </location>
</feature>
<evidence type="ECO:0000256" key="1">
    <source>
        <dbReference type="SAM" id="Phobius"/>
    </source>
</evidence>
<name>A0A024H1A3_9MICC</name>
<keyword evidence="1" id="KW-1133">Transmembrane helix</keyword>
<dbReference type="OrthoDB" id="3261041at2"/>
<feature type="transmembrane region" description="Helical" evidence="1">
    <location>
        <begin position="174"/>
        <end position="195"/>
    </location>
</feature>
<dbReference type="Proteomes" id="UP000035722">
    <property type="component" value="Unassembled WGS sequence"/>
</dbReference>
<keyword evidence="3" id="KW-1185">Reference proteome</keyword>
<proteinExistence type="predicted"/>
<feature type="transmembrane region" description="Helical" evidence="1">
    <location>
        <begin position="483"/>
        <end position="503"/>
    </location>
</feature>
<accession>A0A024H1A3</accession>
<protein>
    <submittedName>
        <fullName evidence="2">Putative membrane protein</fullName>
    </submittedName>
</protein>
<sequence>MVAHLLRLKLTLLRNGLRRSPWQLVGMAFAGLYALGLVGTLVLVLVLLRRADPELAHTAVVLGGSAAILGWGIIPVVASATDMTLDPARFTTFAVPMKQMLAGLALGGLIGIPGLATTLVALATVATWSRGVLPALAALVGAVLGVLTCIVLSKVVTTATASLAASRRFKDVSAIAFMVPLVLLGPIVAGVSRGISASTGFLPEFAQTMSWTPLGAPWSIAGDIAAGRPGEAALKLLISAAVLAGLAWCWKLLLVRALVNPPYSGSGRRKGGKLGLFGLLPAVPAGAVMARSLTYWIRDPRYSGSLIVVPLLPVLLVFQGSQTGDFSTLAFLAPLTAFILAWSISADVSYDNTAFALHLASGVRGVDDRLGRALACLAFALPVVLAFAIGHAAFTGQWASLPGQLGLSLGILFTGLGLSSVVSARYTVAVPLPGDSPFKKPPGNVGQTLAVQFAGMGILFLLVLPEAALLIAQLVTGNSLFGWLNLGAGLLLGLALLVTGVRLGGKWLDARVPELLAQVTVNR</sequence>
<feature type="transmembrane region" description="Helical" evidence="1">
    <location>
        <begin position="449"/>
        <end position="471"/>
    </location>
</feature>
<feature type="transmembrane region" description="Helical" evidence="1">
    <location>
        <begin position="101"/>
        <end position="126"/>
    </location>
</feature>
<feature type="transmembrane region" description="Helical" evidence="1">
    <location>
        <begin position="132"/>
        <end position="153"/>
    </location>
</feature>
<organism evidence="2 3">
    <name type="scientific">Pseudarthrobacter siccitolerans</name>
    <dbReference type="NCBI Taxonomy" id="861266"/>
    <lineage>
        <taxon>Bacteria</taxon>
        <taxon>Bacillati</taxon>
        <taxon>Actinomycetota</taxon>
        <taxon>Actinomycetes</taxon>
        <taxon>Micrococcales</taxon>
        <taxon>Micrococcaceae</taxon>
        <taxon>Pseudarthrobacter</taxon>
    </lineage>
</organism>